<keyword evidence="8" id="KW-1185">Reference proteome</keyword>
<comment type="subcellular location">
    <subcellularLocation>
        <location evidence="1">Membrane</location>
        <topology evidence="1">Multi-pass membrane protein</topology>
    </subcellularLocation>
</comment>
<reference evidence="7 8" key="1">
    <citation type="submission" date="2018-06" db="EMBL/GenBank/DDBJ databases">
        <title>Complete genome of Desulfovibrio indonesiensis P37SLT.</title>
        <authorList>
            <person name="Crispim J.S."/>
            <person name="Vidigal P.M.P."/>
            <person name="Silva L.C.F."/>
            <person name="Laguardia C.N."/>
            <person name="Araujo L.C."/>
            <person name="Dias R.S."/>
            <person name="Sousa M.P."/>
            <person name="Paula S.O."/>
            <person name="Silva C."/>
        </authorList>
    </citation>
    <scope>NUCLEOTIDE SEQUENCE [LARGE SCALE GENOMIC DNA]</scope>
    <source>
        <strain evidence="7 8">P37SLT</strain>
    </source>
</reference>
<feature type="transmembrane region" description="Helical" evidence="5">
    <location>
        <begin position="93"/>
        <end position="115"/>
    </location>
</feature>
<dbReference type="AlphaFoldDB" id="A0A7M3MAK3"/>
<keyword evidence="2 5" id="KW-0812">Transmembrane</keyword>
<evidence type="ECO:0000259" key="6">
    <source>
        <dbReference type="Pfam" id="PF00137"/>
    </source>
</evidence>
<keyword evidence="3 5" id="KW-1133">Transmembrane helix</keyword>
<dbReference type="Proteomes" id="UP000448292">
    <property type="component" value="Unassembled WGS sequence"/>
</dbReference>
<name>A0A7M3MAK3_9BACT</name>
<evidence type="ECO:0000256" key="2">
    <source>
        <dbReference type="ARBA" id="ARBA00022692"/>
    </source>
</evidence>
<evidence type="ECO:0000256" key="3">
    <source>
        <dbReference type="ARBA" id="ARBA00022989"/>
    </source>
</evidence>
<dbReference type="NCBIfam" id="NF005174">
    <property type="entry name" value="PRK06649.1"/>
    <property type="match status" value="1"/>
</dbReference>
<evidence type="ECO:0000256" key="1">
    <source>
        <dbReference type="ARBA" id="ARBA00004141"/>
    </source>
</evidence>
<evidence type="ECO:0000313" key="8">
    <source>
        <dbReference type="Proteomes" id="UP000448292"/>
    </source>
</evidence>
<evidence type="ECO:0000256" key="5">
    <source>
        <dbReference type="SAM" id="Phobius"/>
    </source>
</evidence>
<dbReference type="InterPro" id="IPR002379">
    <property type="entry name" value="ATPase_proteolipid_c-like_dom"/>
</dbReference>
<dbReference type="GO" id="GO:0033177">
    <property type="term" value="C:proton-transporting two-sector ATPase complex, proton-transporting domain"/>
    <property type="evidence" value="ECO:0007669"/>
    <property type="project" value="InterPro"/>
</dbReference>
<sequence>MDIQLMAALGKAGAAAALGLAAAGSALGTGTAGMAAIGAWKKRYAQNKAAPFILITFIGAPLSQTIYGMILMNAMVGMCNEALAAAQGGASAMINWPAMLVAGFIGGLAMGASAYFQGKAGAAASDALGETGQGFGNYLMTLGVVETVALFVMVFIQGTLTAGG</sequence>
<dbReference type="Pfam" id="PF00137">
    <property type="entry name" value="ATP-synt_C"/>
    <property type="match status" value="1"/>
</dbReference>
<feature type="transmembrane region" description="Helical" evidence="5">
    <location>
        <begin position="135"/>
        <end position="156"/>
    </location>
</feature>
<dbReference type="EMBL" id="QMIE01000020">
    <property type="protein sequence ID" value="TVM14822.1"/>
    <property type="molecule type" value="Genomic_DNA"/>
</dbReference>
<proteinExistence type="predicted"/>
<evidence type="ECO:0000313" key="7">
    <source>
        <dbReference type="EMBL" id="TVM14822.1"/>
    </source>
</evidence>
<dbReference type="RefSeq" id="WP_144304324.1">
    <property type="nucleotide sequence ID" value="NZ_QMIE01000020.1"/>
</dbReference>
<dbReference type="OrthoDB" id="9806679at2"/>
<organism evidence="7 8">
    <name type="scientific">Oceanidesulfovibrio indonesiensis</name>
    <dbReference type="NCBI Taxonomy" id="54767"/>
    <lineage>
        <taxon>Bacteria</taxon>
        <taxon>Pseudomonadati</taxon>
        <taxon>Thermodesulfobacteriota</taxon>
        <taxon>Desulfovibrionia</taxon>
        <taxon>Desulfovibrionales</taxon>
        <taxon>Desulfovibrionaceae</taxon>
        <taxon>Oceanidesulfovibrio</taxon>
    </lineage>
</organism>
<dbReference type="InterPro" id="IPR035921">
    <property type="entry name" value="F/V-ATP_Csub_sf"/>
</dbReference>
<comment type="caution">
    <text evidence="7">The sequence shown here is derived from an EMBL/GenBank/DDBJ whole genome shotgun (WGS) entry which is preliminary data.</text>
</comment>
<dbReference type="SUPFAM" id="SSF81333">
    <property type="entry name" value="F1F0 ATP synthase subunit C"/>
    <property type="match status" value="1"/>
</dbReference>
<protein>
    <submittedName>
        <fullName evidence="7">V-type ATP synthase subunit K</fullName>
    </submittedName>
</protein>
<dbReference type="Gene3D" id="1.20.120.610">
    <property type="entry name" value="lithium bound rotor ring of v- atpase"/>
    <property type="match status" value="1"/>
</dbReference>
<keyword evidence="4 5" id="KW-0472">Membrane</keyword>
<dbReference type="GO" id="GO:0015078">
    <property type="term" value="F:proton transmembrane transporter activity"/>
    <property type="evidence" value="ECO:0007669"/>
    <property type="project" value="InterPro"/>
</dbReference>
<feature type="transmembrane region" description="Helical" evidence="5">
    <location>
        <begin position="52"/>
        <end position="72"/>
    </location>
</feature>
<accession>A0A7M3MAK3</accession>
<feature type="domain" description="V-ATPase proteolipid subunit C-like" evidence="6">
    <location>
        <begin position="100"/>
        <end position="155"/>
    </location>
</feature>
<gene>
    <name evidence="7" type="ORF">DPQ33_16475</name>
</gene>
<evidence type="ECO:0000256" key="4">
    <source>
        <dbReference type="ARBA" id="ARBA00023136"/>
    </source>
</evidence>